<proteinExistence type="predicted"/>
<keyword evidence="2" id="KW-0812">Transmembrane</keyword>
<feature type="transmembrane region" description="Helical" evidence="2">
    <location>
        <begin position="21"/>
        <end position="42"/>
    </location>
</feature>
<feature type="compositionally biased region" description="Basic residues" evidence="1">
    <location>
        <begin position="154"/>
        <end position="167"/>
    </location>
</feature>
<evidence type="ECO:0000256" key="1">
    <source>
        <dbReference type="SAM" id="MobiDB-lite"/>
    </source>
</evidence>
<evidence type="ECO:0000256" key="2">
    <source>
        <dbReference type="SAM" id="Phobius"/>
    </source>
</evidence>
<keyword evidence="2" id="KW-0472">Membrane</keyword>
<organism evidence="3 4">
    <name type="scientific">Agrocybe pediades</name>
    <dbReference type="NCBI Taxonomy" id="84607"/>
    <lineage>
        <taxon>Eukaryota</taxon>
        <taxon>Fungi</taxon>
        <taxon>Dikarya</taxon>
        <taxon>Basidiomycota</taxon>
        <taxon>Agaricomycotina</taxon>
        <taxon>Agaricomycetes</taxon>
        <taxon>Agaricomycetidae</taxon>
        <taxon>Agaricales</taxon>
        <taxon>Agaricineae</taxon>
        <taxon>Strophariaceae</taxon>
        <taxon>Agrocybe</taxon>
    </lineage>
</organism>
<reference evidence="3 4" key="1">
    <citation type="submission" date="2019-12" db="EMBL/GenBank/DDBJ databases">
        <authorList>
            <person name="Floudas D."/>
            <person name="Bentzer J."/>
            <person name="Ahren D."/>
            <person name="Johansson T."/>
            <person name="Persson P."/>
            <person name="Tunlid A."/>
        </authorList>
    </citation>
    <scope>NUCLEOTIDE SEQUENCE [LARGE SCALE GENOMIC DNA]</scope>
    <source>
        <strain evidence="3 4">CBS 102.39</strain>
    </source>
</reference>
<keyword evidence="4" id="KW-1185">Reference proteome</keyword>
<evidence type="ECO:0000313" key="4">
    <source>
        <dbReference type="Proteomes" id="UP000521872"/>
    </source>
</evidence>
<name>A0A8H4R5D7_9AGAR</name>
<comment type="caution">
    <text evidence="3">The sequence shown here is derived from an EMBL/GenBank/DDBJ whole genome shotgun (WGS) entry which is preliminary data.</text>
</comment>
<sequence length="211" mass="23895">MLFSWTALCQVKRLVPTMMVFVEHGGCYFSLAIMAKIANAIVVTTYSGPLQGAAIAWLMALYPVLVTRIYLSMVQYLNYGVPMKSERPRMFGSHDREYYGSGFIDEAEDGDDDDDDGEEGYARDIEFARGLRGDDWDGASEATFSFSADSPRASRSRRTSRVRRVSRPQRPGNRDDERRRRSRGPRLGRITFAARESLGSPSVIDFMDEEF</sequence>
<dbReference type="Proteomes" id="UP000521872">
    <property type="component" value="Unassembled WGS sequence"/>
</dbReference>
<dbReference type="AlphaFoldDB" id="A0A8H4R5D7"/>
<dbReference type="EMBL" id="JAACJL010000002">
    <property type="protein sequence ID" value="KAF4622042.1"/>
    <property type="molecule type" value="Genomic_DNA"/>
</dbReference>
<evidence type="ECO:0000313" key="3">
    <source>
        <dbReference type="EMBL" id="KAF4622042.1"/>
    </source>
</evidence>
<accession>A0A8H4R5D7</accession>
<feature type="transmembrane region" description="Helical" evidence="2">
    <location>
        <begin position="54"/>
        <end position="79"/>
    </location>
</feature>
<keyword evidence="2" id="KW-1133">Transmembrane helix</keyword>
<feature type="region of interest" description="Disordered" evidence="1">
    <location>
        <begin position="147"/>
        <end position="194"/>
    </location>
</feature>
<protein>
    <submittedName>
        <fullName evidence="3">Uncharacterized protein</fullName>
    </submittedName>
</protein>
<gene>
    <name evidence="3" type="ORF">D9613_009150</name>
</gene>